<gene>
    <name evidence="19" type="ORF">AAHA92_28717</name>
</gene>
<evidence type="ECO:0000256" key="4">
    <source>
        <dbReference type="ARBA" id="ARBA00012483"/>
    </source>
</evidence>
<evidence type="ECO:0000256" key="10">
    <source>
        <dbReference type="ARBA" id="ARBA00022786"/>
    </source>
</evidence>
<keyword evidence="7" id="KW-0479">Metal-binding</keyword>
<evidence type="ECO:0000256" key="8">
    <source>
        <dbReference type="ARBA" id="ARBA00022729"/>
    </source>
</evidence>
<evidence type="ECO:0000256" key="16">
    <source>
        <dbReference type="SAM" id="Phobius"/>
    </source>
</evidence>
<protein>
    <recommendedName>
        <fullName evidence="4">RING-type E3 ubiquitin transferase</fullName>
        <ecNumber evidence="4">2.3.2.27</ecNumber>
    </recommendedName>
</protein>
<evidence type="ECO:0000313" key="20">
    <source>
        <dbReference type="Proteomes" id="UP001567538"/>
    </source>
</evidence>
<feature type="chain" id="PRO_5044775224" description="RING-type E3 ubiquitin transferase" evidence="17">
    <location>
        <begin position="24"/>
        <end position="358"/>
    </location>
</feature>
<evidence type="ECO:0000256" key="3">
    <source>
        <dbReference type="ARBA" id="ARBA00004906"/>
    </source>
</evidence>
<keyword evidence="5 19" id="KW-0808">Transferase</keyword>
<feature type="transmembrane region" description="Helical" evidence="16">
    <location>
        <begin position="218"/>
        <end position="235"/>
    </location>
</feature>
<dbReference type="PANTHER" id="PTHR46279:SF2">
    <property type="entry name" value="RING-H2 FINGER PROTEIN ATL21A-RELATED"/>
    <property type="match status" value="1"/>
</dbReference>
<accession>A0ABD1FYG0</accession>
<reference evidence="19 20" key="1">
    <citation type="submission" date="2024-06" db="EMBL/GenBank/DDBJ databases">
        <title>A chromosome level genome sequence of Diviner's sage (Salvia divinorum).</title>
        <authorList>
            <person name="Ford S.A."/>
            <person name="Ro D.-K."/>
            <person name="Ness R.W."/>
            <person name="Phillips M.A."/>
        </authorList>
    </citation>
    <scope>NUCLEOTIDE SEQUENCE [LARGE SCALE GENOMIC DNA]</scope>
    <source>
        <strain evidence="19">SAF-2024a</strain>
        <tissue evidence="19">Leaf</tissue>
    </source>
</reference>
<sequence length="358" mass="40472">MRILKFSFSVFIFLFLDVPLIHTLDINCPYSLCGSNPYPIHYPFTLKGQLPQVCSHYIDLTCISQTNTVLNIPFSGDFYVNSVDYPARTVTLRDPKNCLAKRLMKLNLSSSPFAAVYDYQNFTFYNCPGDRQMYDFIVINCLSIDPNVTVVSSQLSSAEMNKFYGCSKIRTEEFPLLENDTFSEIKLRWNVPSCADCEGFGPRGQDGSKGETFKHIEFILLIPLAIVVTFLVASFKRVAAARSTRREAALTQQSTITITAGDGVMQPQLVSIEAMMVPDDQQACLKTMNFLTFIECNHGNLEGHDQGSCCTICLEEYSPQDVIRCITSCHHYFHSKCIDRWLQDNNTCPVCRNSIFDV</sequence>
<comment type="pathway">
    <text evidence="3">Protein modification; protein ubiquitination.</text>
</comment>
<dbReference type="Pfam" id="PF13639">
    <property type="entry name" value="zf-RING_2"/>
    <property type="match status" value="1"/>
</dbReference>
<evidence type="ECO:0000256" key="7">
    <source>
        <dbReference type="ARBA" id="ARBA00022723"/>
    </source>
</evidence>
<evidence type="ECO:0000256" key="1">
    <source>
        <dbReference type="ARBA" id="ARBA00000900"/>
    </source>
</evidence>
<dbReference type="GO" id="GO:0061630">
    <property type="term" value="F:ubiquitin protein ligase activity"/>
    <property type="evidence" value="ECO:0007669"/>
    <property type="project" value="UniProtKB-EC"/>
</dbReference>
<dbReference type="EC" id="2.3.2.27" evidence="4"/>
<keyword evidence="10" id="KW-0833">Ubl conjugation pathway</keyword>
<dbReference type="Pfam" id="PF13947">
    <property type="entry name" value="GUB_WAK_bind"/>
    <property type="match status" value="1"/>
</dbReference>
<keyword evidence="8 17" id="KW-0732">Signal</keyword>
<evidence type="ECO:0000256" key="6">
    <source>
        <dbReference type="ARBA" id="ARBA00022692"/>
    </source>
</evidence>
<keyword evidence="13 16" id="KW-0472">Membrane</keyword>
<dbReference type="AlphaFoldDB" id="A0ABD1FYG0"/>
<name>A0ABD1FYG0_SALDI</name>
<evidence type="ECO:0000256" key="9">
    <source>
        <dbReference type="ARBA" id="ARBA00022771"/>
    </source>
</evidence>
<evidence type="ECO:0000256" key="14">
    <source>
        <dbReference type="ARBA" id="ARBA00024209"/>
    </source>
</evidence>
<dbReference type="PANTHER" id="PTHR46279">
    <property type="entry name" value="RING/U-BOX SUPERFAMILY PROTEIN"/>
    <property type="match status" value="1"/>
</dbReference>
<dbReference type="SMART" id="SM00184">
    <property type="entry name" value="RING"/>
    <property type="match status" value="1"/>
</dbReference>
<dbReference type="SUPFAM" id="SSF57850">
    <property type="entry name" value="RING/U-box"/>
    <property type="match status" value="1"/>
</dbReference>
<keyword evidence="9 15" id="KW-0863">Zinc-finger</keyword>
<comment type="catalytic activity">
    <reaction evidence="1">
        <text>S-ubiquitinyl-[E2 ubiquitin-conjugating enzyme]-L-cysteine + [acceptor protein]-L-lysine = [E2 ubiquitin-conjugating enzyme]-L-cysteine + N(6)-ubiquitinyl-[acceptor protein]-L-lysine.</text>
        <dbReference type="EC" id="2.3.2.27"/>
    </reaction>
</comment>
<proteinExistence type="inferred from homology"/>
<comment type="subcellular location">
    <subcellularLocation>
        <location evidence="2">Membrane</location>
        <topology evidence="2">Single-pass membrane protein</topology>
    </subcellularLocation>
</comment>
<dbReference type="Proteomes" id="UP001567538">
    <property type="component" value="Unassembled WGS sequence"/>
</dbReference>
<comment type="similarity">
    <text evidence="14">Belongs to the RING-type zinc finger family. ATL subfamily.</text>
</comment>
<dbReference type="EMBL" id="JBEAFC010000011">
    <property type="protein sequence ID" value="KAL1536004.1"/>
    <property type="molecule type" value="Genomic_DNA"/>
</dbReference>
<evidence type="ECO:0000256" key="13">
    <source>
        <dbReference type="ARBA" id="ARBA00023136"/>
    </source>
</evidence>
<evidence type="ECO:0000256" key="2">
    <source>
        <dbReference type="ARBA" id="ARBA00004167"/>
    </source>
</evidence>
<keyword evidence="20" id="KW-1185">Reference proteome</keyword>
<dbReference type="InterPro" id="IPR001841">
    <property type="entry name" value="Znf_RING"/>
</dbReference>
<keyword evidence="6 16" id="KW-0812">Transmembrane</keyword>
<evidence type="ECO:0000256" key="11">
    <source>
        <dbReference type="ARBA" id="ARBA00022833"/>
    </source>
</evidence>
<keyword evidence="11" id="KW-0862">Zinc</keyword>
<feature type="signal peptide" evidence="17">
    <location>
        <begin position="1"/>
        <end position="23"/>
    </location>
</feature>
<dbReference type="InterPro" id="IPR025287">
    <property type="entry name" value="WAK_GUB"/>
</dbReference>
<evidence type="ECO:0000313" key="19">
    <source>
        <dbReference type="EMBL" id="KAL1536004.1"/>
    </source>
</evidence>
<dbReference type="Gene3D" id="3.30.40.10">
    <property type="entry name" value="Zinc/RING finger domain, C3HC4 (zinc finger)"/>
    <property type="match status" value="1"/>
</dbReference>
<evidence type="ECO:0000256" key="12">
    <source>
        <dbReference type="ARBA" id="ARBA00022989"/>
    </source>
</evidence>
<dbReference type="InterPro" id="IPR013083">
    <property type="entry name" value="Znf_RING/FYVE/PHD"/>
</dbReference>
<evidence type="ECO:0000259" key="18">
    <source>
        <dbReference type="PROSITE" id="PS50089"/>
    </source>
</evidence>
<evidence type="ECO:0000256" key="15">
    <source>
        <dbReference type="PROSITE-ProRule" id="PRU00175"/>
    </source>
</evidence>
<feature type="domain" description="RING-type" evidence="18">
    <location>
        <begin position="310"/>
        <end position="352"/>
    </location>
</feature>
<organism evidence="19 20">
    <name type="scientific">Salvia divinorum</name>
    <name type="common">Maria pastora</name>
    <name type="synonym">Diviner's sage</name>
    <dbReference type="NCBI Taxonomy" id="28513"/>
    <lineage>
        <taxon>Eukaryota</taxon>
        <taxon>Viridiplantae</taxon>
        <taxon>Streptophyta</taxon>
        <taxon>Embryophyta</taxon>
        <taxon>Tracheophyta</taxon>
        <taxon>Spermatophyta</taxon>
        <taxon>Magnoliopsida</taxon>
        <taxon>eudicotyledons</taxon>
        <taxon>Gunneridae</taxon>
        <taxon>Pentapetalae</taxon>
        <taxon>asterids</taxon>
        <taxon>lamiids</taxon>
        <taxon>Lamiales</taxon>
        <taxon>Lamiaceae</taxon>
        <taxon>Nepetoideae</taxon>
        <taxon>Mentheae</taxon>
        <taxon>Salviinae</taxon>
        <taxon>Salvia</taxon>
        <taxon>Salvia subgen. Calosphace</taxon>
    </lineage>
</organism>
<dbReference type="PROSITE" id="PS50089">
    <property type="entry name" value="ZF_RING_2"/>
    <property type="match status" value="1"/>
</dbReference>
<evidence type="ECO:0000256" key="17">
    <source>
        <dbReference type="SAM" id="SignalP"/>
    </source>
</evidence>
<comment type="caution">
    <text evidence="19">The sequence shown here is derived from an EMBL/GenBank/DDBJ whole genome shotgun (WGS) entry which is preliminary data.</text>
</comment>
<dbReference type="GO" id="GO:0016020">
    <property type="term" value="C:membrane"/>
    <property type="evidence" value="ECO:0007669"/>
    <property type="project" value="UniProtKB-SubCell"/>
</dbReference>
<keyword evidence="12 16" id="KW-1133">Transmembrane helix</keyword>
<dbReference type="GO" id="GO:0008270">
    <property type="term" value="F:zinc ion binding"/>
    <property type="evidence" value="ECO:0007669"/>
    <property type="project" value="UniProtKB-KW"/>
</dbReference>
<evidence type="ECO:0000256" key="5">
    <source>
        <dbReference type="ARBA" id="ARBA00022679"/>
    </source>
</evidence>
<keyword evidence="19" id="KW-0012">Acyltransferase</keyword>
<dbReference type="InterPro" id="IPR046948">
    <property type="entry name" value="ATL20-22-like"/>
</dbReference>